<name>E6SH44_THEM7</name>
<dbReference type="HOGENOM" id="CLU_119090_1_2_9"/>
<keyword evidence="2" id="KW-0805">Transcription regulation</keyword>
<protein>
    <submittedName>
        <fullName evidence="6">Transcriptional repressor, CopY family</fullName>
    </submittedName>
</protein>
<dbReference type="KEGG" id="tmr:Tmar_1599"/>
<dbReference type="Gene3D" id="1.10.10.10">
    <property type="entry name" value="Winged helix-like DNA-binding domain superfamily/Winged helix DNA-binding domain"/>
    <property type="match status" value="1"/>
</dbReference>
<dbReference type="InterPro" id="IPR036390">
    <property type="entry name" value="WH_DNA-bd_sf"/>
</dbReference>
<gene>
    <name evidence="6" type="ordered locus">Tmar_1599</name>
</gene>
<proteinExistence type="inferred from homology"/>
<dbReference type="EMBL" id="CP002344">
    <property type="protein sequence ID" value="ADU51708.1"/>
    <property type="molecule type" value="Genomic_DNA"/>
</dbReference>
<dbReference type="GO" id="GO:0003677">
    <property type="term" value="F:DNA binding"/>
    <property type="evidence" value="ECO:0007669"/>
    <property type="project" value="UniProtKB-KW"/>
</dbReference>
<feature type="region of interest" description="Disordered" evidence="5">
    <location>
        <begin position="137"/>
        <end position="156"/>
    </location>
</feature>
<evidence type="ECO:0000256" key="5">
    <source>
        <dbReference type="SAM" id="MobiDB-lite"/>
    </source>
</evidence>
<accession>E6SH44</accession>
<comment type="similarity">
    <text evidence="1">Belongs to the BlaI transcriptional regulatory family.</text>
</comment>
<dbReference type="STRING" id="644966.Tmar_1599"/>
<dbReference type="InterPro" id="IPR036388">
    <property type="entry name" value="WH-like_DNA-bd_sf"/>
</dbReference>
<sequence length="156" mass="17381">MVTPEDRGLRVFRLAERGLRRVFGSLEERVMSAVWARGRATIAEVQQALGGDVSFNTVMTVMNRLVAKGVLKRQAAAEGRASVYIPVTDRRTFQRTLTRKVSRGLIEDFGEDAVVQFVDVLEEVDPELLRKLRERLEREGTKGSAPADVHRDGAGS</sequence>
<evidence type="ECO:0000256" key="2">
    <source>
        <dbReference type="ARBA" id="ARBA00023015"/>
    </source>
</evidence>
<dbReference type="SUPFAM" id="SSF46785">
    <property type="entry name" value="Winged helix' DNA-binding domain"/>
    <property type="match status" value="1"/>
</dbReference>
<evidence type="ECO:0000313" key="7">
    <source>
        <dbReference type="Proteomes" id="UP000008915"/>
    </source>
</evidence>
<reference evidence="7" key="2">
    <citation type="journal article" date="2010" name="Stand. Genomic Sci.">
        <title>Complete genome sequence of Thermaerobacter marianensis type strain (7p75aT).</title>
        <authorList>
            <person name="Han C."/>
            <person name="Gu W."/>
            <person name="Zhang X."/>
            <person name="Lapidus A."/>
            <person name="Nolan M."/>
            <person name="Copeland A."/>
            <person name="Lucas S."/>
            <person name="Glavina Del Rio T."/>
            <person name="Tice H."/>
            <person name="Cheng J."/>
            <person name="Tapia R."/>
            <person name="Goodwin L."/>
            <person name="Pitluck S."/>
            <person name="Pagani I."/>
            <person name="Ivanova N."/>
            <person name="Mavromatis K."/>
            <person name="Mikhailova N."/>
            <person name="Pati A."/>
            <person name="Chen A."/>
            <person name="Palaniappan K."/>
            <person name="Land M."/>
            <person name="Hauser L."/>
            <person name="Chang Y."/>
            <person name="Jeffries C."/>
            <person name="Schneider S."/>
            <person name="Rohde M."/>
            <person name="Goker M."/>
            <person name="Pukall R."/>
            <person name="Woyke T."/>
            <person name="Bristow J."/>
            <person name="Eisen J."/>
            <person name="Markowitz V."/>
            <person name="Hugenholtz P."/>
            <person name="Kyrpides N."/>
            <person name="Klenk H."/>
            <person name="Detter J."/>
        </authorList>
    </citation>
    <scope>NUCLEOTIDE SEQUENCE [LARGE SCALE GENOMIC DNA]</scope>
    <source>
        <strain evidence="7">ATCC 700841 / DSM 12885 / JCM 10246 / 7p75a</strain>
    </source>
</reference>
<dbReference type="Pfam" id="PF03965">
    <property type="entry name" value="Penicillinase_R"/>
    <property type="match status" value="1"/>
</dbReference>
<dbReference type="AlphaFoldDB" id="E6SH44"/>
<evidence type="ECO:0000256" key="4">
    <source>
        <dbReference type="ARBA" id="ARBA00023163"/>
    </source>
</evidence>
<dbReference type="OrthoDB" id="2989615at2"/>
<evidence type="ECO:0000256" key="1">
    <source>
        <dbReference type="ARBA" id="ARBA00011046"/>
    </source>
</evidence>
<dbReference type="Proteomes" id="UP000008915">
    <property type="component" value="Chromosome"/>
</dbReference>
<dbReference type="InterPro" id="IPR005650">
    <property type="entry name" value="BlaI_family"/>
</dbReference>
<dbReference type="GO" id="GO:0045892">
    <property type="term" value="P:negative regulation of DNA-templated transcription"/>
    <property type="evidence" value="ECO:0007669"/>
    <property type="project" value="InterPro"/>
</dbReference>
<reference evidence="6 7" key="1">
    <citation type="journal article" date="2010" name="Stand. Genomic Sci.">
        <title>Complete genome sequence of Thermaerobacter marianensis type strain (7p75a).</title>
        <authorList>
            <person name="Han C."/>
            <person name="Gu W."/>
            <person name="Zhang X."/>
            <person name="Lapidus A."/>
            <person name="Nolan M."/>
            <person name="Copeland A."/>
            <person name="Lucas S."/>
            <person name="Del Rio T.G."/>
            <person name="Tice H."/>
            <person name="Cheng J.F."/>
            <person name="Tapia R."/>
            <person name="Goodwin L."/>
            <person name="Pitluck S."/>
            <person name="Pagani I."/>
            <person name="Ivanova N."/>
            <person name="Mavromatis K."/>
            <person name="Mikhailova N."/>
            <person name="Pati A."/>
            <person name="Chen A."/>
            <person name="Palaniappan K."/>
            <person name="Land M."/>
            <person name="Hauser L."/>
            <person name="Chang Y.J."/>
            <person name="Jeffries C.D."/>
            <person name="Schneider S."/>
            <person name="Rohde M."/>
            <person name="Goker M."/>
            <person name="Pukall R."/>
            <person name="Woyke T."/>
            <person name="Bristow J."/>
            <person name="Eisen J.A."/>
            <person name="Markowitz V."/>
            <person name="Hugenholtz P."/>
            <person name="Kyrpides N.C."/>
            <person name="Klenk H.P."/>
            <person name="Detter J.C."/>
        </authorList>
    </citation>
    <scope>NUCLEOTIDE SEQUENCE [LARGE SCALE GENOMIC DNA]</scope>
    <source>
        <strain evidence="7">ATCC 700841 / DSM 12885 / JCM 10246 / 7p75a</strain>
    </source>
</reference>
<keyword evidence="3" id="KW-0238">DNA-binding</keyword>
<dbReference type="eggNOG" id="COG3682">
    <property type="taxonomic scope" value="Bacteria"/>
</dbReference>
<dbReference type="RefSeq" id="WP_013496009.1">
    <property type="nucleotide sequence ID" value="NC_014831.1"/>
</dbReference>
<organism evidence="6 7">
    <name type="scientific">Thermaerobacter marianensis (strain ATCC 700841 / DSM 12885 / JCM 10246 / 7p75a)</name>
    <dbReference type="NCBI Taxonomy" id="644966"/>
    <lineage>
        <taxon>Bacteria</taxon>
        <taxon>Bacillati</taxon>
        <taxon>Bacillota</taxon>
        <taxon>Clostridia</taxon>
        <taxon>Eubacteriales</taxon>
        <taxon>Clostridiales Family XVII. Incertae Sedis</taxon>
        <taxon>Thermaerobacter</taxon>
    </lineage>
</organism>
<keyword evidence="7" id="KW-1185">Reference proteome</keyword>
<evidence type="ECO:0000313" key="6">
    <source>
        <dbReference type="EMBL" id="ADU51708.1"/>
    </source>
</evidence>
<evidence type="ECO:0000256" key="3">
    <source>
        <dbReference type="ARBA" id="ARBA00023125"/>
    </source>
</evidence>
<keyword evidence="4" id="KW-0804">Transcription</keyword>